<dbReference type="SUPFAM" id="SSF53300">
    <property type="entry name" value="vWA-like"/>
    <property type="match status" value="1"/>
</dbReference>
<dbReference type="EMBL" id="MU825910">
    <property type="protein sequence ID" value="KAJ7382927.1"/>
    <property type="molecule type" value="Genomic_DNA"/>
</dbReference>
<gene>
    <name evidence="3" type="ORF">OS493_031702</name>
</gene>
<dbReference type="PANTHER" id="PTHR10166">
    <property type="entry name" value="VOLTAGE-DEPENDENT CALCIUM CHANNEL SUBUNIT ALPHA-2/DELTA-RELATED"/>
    <property type="match status" value="1"/>
</dbReference>
<evidence type="ECO:0000256" key="1">
    <source>
        <dbReference type="SAM" id="SignalP"/>
    </source>
</evidence>
<keyword evidence="4" id="KW-1185">Reference proteome</keyword>
<feature type="signal peptide" evidence="1">
    <location>
        <begin position="1"/>
        <end position="17"/>
    </location>
</feature>
<feature type="chain" id="PRO_5040739859" description="VWFA domain-containing protein" evidence="1">
    <location>
        <begin position="18"/>
        <end position="624"/>
    </location>
</feature>
<evidence type="ECO:0000313" key="4">
    <source>
        <dbReference type="Proteomes" id="UP001163046"/>
    </source>
</evidence>
<reference evidence="3" key="1">
    <citation type="submission" date="2023-01" db="EMBL/GenBank/DDBJ databases">
        <title>Genome assembly of the deep-sea coral Lophelia pertusa.</title>
        <authorList>
            <person name="Herrera S."/>
            <person name="Cordes E."/>
        </authorList>
    </citation>
    <scope>NUCLEOTIDE SEQUENCE</scope>
    <source>
        <strain evidence="3">USNM1676648</strain>
        <tissue evidence="3">Polyp</tissue>
    </source>
</reference>
<dbReference type="Gene3D" id="3.30.450.20">
    <property type="entry name" value="PAS domain"/>
    <property type="match status" value="2"/>
</dbReference>
<dbReference type="GO" id="GO:0005245">
    <property type="term" value="F:voltage-gated calcium channel activity"/>
    <property type="evidence" value="ECO:0007669"/>
    <property type="project" value="TreeGrafter"/>
</dbReference>
<dbReference type="Gene3D" id="3.40.50.410">
    <property type="entry name" value="von Willebrand factor, type A domain"/>
    <property type="match status" value="2"/>
</dbReference>
<dbReference type="PANTHER" id="PTHR10166:SF66">
    <property type="entry name" value="VWFA AND CACHE DOMAIN-CONTAINING PROTEIN CG16868"/>
    <property type="match status" value="1"/>
</dbReference>
<dbReference type="SMART" id="SM00327">
    <property type="entry name" value="VWA"/>
    <property type="match status" value="1"/>
</dbReference>
<dbReference type="Proteomes" id="UP001163046">
    <property type="component" value="Unassembled WGS sequence"/>
</dbReference>
<organism evidence="3 4">
    <name type="scientific">Desmophyllum pertusum</name>
    <dbReference type="NCBI Taxonomy" id="174260"/>
    <lineage>
        <taxon>Eukaryota</taxon>
        <taxon>Metazoa</taxon>
        <taxon>Cnidaria</taxon>
        <taxon>Anthozoa</taxon>
        <taxon>Hexacorallia</taxon>
        <taxon>Scleractinia</taxon>
        <taxon>Caryophylliina</taxon>
        <taxon>Caryophylliidae</taxon>
        <taxon>Desmophyllum</taxon>
    </lineage>
</organism>
<dbReference type="GO" id="GO:0005891">
    <property type="term" value="C:voltage-gated calcium channel complex"/>
    <property type="evidence" value="ECO:0007669"/>
    <property type="project" value="TreeGrafter"/>
</dbReference>
<sequence length="624" mass="69704">MLVLLSLCVILSSQVDANLLDPTLIGRELQKFAKDALGVDEMQVAKRLKKAVEESYARSAKAAPQTECCKVDKSTLKYDERFRSKVDLNNICLKISGSASSNPVHLDDGVFKEMKGILKNYFGSEQGVMTNFPVFDDKEKCDKYDPRYRPFYVETATPEAKDVVLVIDISASMTGEKLYIAKEAAKNSVGHLEPKRPGWYRVIQHSRLNSRKCWRTKTVLTRYRLAFEKAFSLLKGSNSGELGNKKKRLILFLTDGAPTDPEIPIFETIKNRNFELNNSVIILTFGFGSADQAILQDIAKQDTTKHGVPANTSVGDITKGSHTFVEDIKTLRIKLATYYNLFALGTQLSPVVSVPYIDAFGTGQSTYAFMISNSGRTLIHPLLPEPTDAYGDPIFMDIRTLEPETGFNEVFDSIINGKSGSKRFVAKRFLPRGGKEKEGVTVTEMNSTYFWIPLVEIDFSLGVVVPVSHAKDQLNSLQIPDDTTMVKFAPGAFKDPYKYIGKHETKADVDLLTAYMKDDTGTVTNPGLKNDIRDTVIATWKVEDLWLRDKTDLAQYVVWRYIGTSNGVFRITPGTVEKKRYDPRQRPWYYTALANTGMLALTTPYLDFGGAGVVITAGRALLPR</sequence>
<protein>
    <recommendedName>
        <fullName evidence="2">VWFA domain-containing protein</fullName>
    </recommendedName>
</protein>
<dbReference type="OrthoDB" id="10048172at2759"/>
<keyword evidence="1" id="KW-0732">Signal</keyword>
<proteinExistence type="predicted"/>
<feature type="domain" description="VWFA" evidence="2">
    <location>
        <begin position="160"/>
        <end position="326"/>
    </location>
</feature>
<dbReference type="InterPro" id="IPR051173">
    <property type="entry name" value="Ca_channel_alpha-2/delta"/>
</dbReference>
<name>A0A9W9ZJN5_9CNID</name>
<accession>A0A9W9ZJN5</accession>
<dbReference type="InterPro" id="IPR036465">
    <property type="entry name" value="vWFA_dom_sf"/>
</dbReference>
<dbReference type="CDD" id="cd00198">
    <property type="entry name" value="vWFA"/>
    <property type="match status" value="1"/>
</dbReference>
<evidence type="ECO:0000259" key="2">
    <source>
        <dbReference type="SMART" id="SM00327"/>
    </source>
</evidence>
<evidence type="ECO:0000313" key="3">
    <source>
        <dbReference type="EMBL" id="KAJ7382927.1"/>
    </source>
</evidence>
<dbReference type="InterPro" id="IPR002035">
    <property type="entry name" value="VWF_A"/>
</dbReference>
<comment type="caution">
    <text evidence="3">The sequence shown here is derived from an EMBL/GenBank/DDBJ whole genome shotgun (WGS) entry which is preliminary data.</text>
</comment>
<dbReference type="AlphaFoldDB" id="A0A9W9ZJN5"/>